<reference evidence="3 4" key="1">
    <citation type="submission" date="2019-09" db="EMBL/GenBank/DDBJ databases">
        <authorList>
            <person name="Depoorter E."/>
        </authorList>
    </citation>
    <scope>NUCLEOTIDE SEQUENCE [LARGE SCALE GENOMIC DNA]</scope>
    <source>
        <strain evidence="3">R-39750</strain>
    </source>
</reference>
<keyword evidence="1" id="KW-0472">Membrane</keyword>
<dbReference type="Pfam" id="PF13628">
    <property type="entry name" value="DUF4142"/>
    <property type="match status" value="1"/>
</dbReference>
<dbReference type="InterPro" id="IPR025419">
    <property type="entry name" value="DUF4142"/>
</dbReference>
<evidence type="ECO:0000313" key="4">
    <source>
        <dbReference type="Proteomes" id="UP000494110"/>
    </source>
</evidence>
<dbReference type="Gene3D" id="1.20.1260.10">
    <property type="match status" value="1"/>
</dbReference>
<keyword evidence="1" id="KW-1133">Transmembrane helix</keyword>
<accession>A0A6P2XPX4</accession>
<proteinExistence type="predicted"/>
<dbReference type="PROSITE" id="PS51257">
    <property type="entry name" value="PROKAR_LIPOPROTEIN"/>
    <property type="match status" value="1"/>
</dbReference>
<dbReference type="Proteomes" id="UP000494110">
    <property type="component" value="Unassembled WGS sequence"/>
</dbReference>
<evidence type="ECO:0000259" key="2">
    <source>
        <dbReference type="Pfam" id="PF13628"/>
    </source>
</evidence>
<feature type="domain" description="DUF4142" evidence="2">
    <location>
        <begin position="129"/>
        <end position="262"/>
    </location>
</feature>
<feature type="transmembrane region" description="Helical" evidence="1">
    <location>
        <begin position="74"/>
        <end position="93"/>
    </location>
</feature>
<dbReference type="AlphaFoldDB" id="A0A6P2XPX4"/>
<evidence type="ECO:0000313" key="3">
    <source>
        <dbReference type="EMBL" id="VWD11713.1"/>
    </source>
</evidence>
<protein>
    <submittedName>
        <fullName evidence="3">Transporter</fullName>
    </submittedName>
</protein>
<dbReference type="PANTHER" id="PTHR38593">
    <property type="entry name" value="BLR2558 PROTEIN"/>
    <property type="match status" value="1"/>
</dbReference>
<dbReference type="PANTHER" id="PTHR38593:SF1">
    <property type="entry name" value="BLR2558 PROTEIN"/>
    <property type="match status" value="1"/>
</dbReference>
<dbReference type="EMBL" id="CABVQN010000014">
    <property type="protein sequence ID" value="VWD11713.1"/>
    <property type="molecule type" value="Genomic_DNA"/>
</dbReference>
<name>A0A6P2XPX4_BURL3</name>
<gene>
    <name evidence="3" type="ORF">BLA39750_03273</name>
</gene>
<organism evidence="3 4">
    <name type="scientific">Burkholderia lata (strain ATCC 17760 / DSM 23089 / LMG 22485 / NCIMB 9086 / R18194 / 383)</name>
    <dbReference type="NCBI Taxonomy" id="482957"/>
    <lineage>
        <taxon>Bacteria</taxon>
        <taxon>Pseudomonadati</taxon>
        <taxon>Pseudomonadota</taxon>
        <taxon>Betaproteobacteria</taxon>
        <taxon>Burkholderiales</taxon>
        <taxon>Burkholderiaceae</taxon>
        <taxon>Burkholderia</taxon>
        <taxon>Burkholderia cepacia complex</taxon>
    </lineage>
</organism>
<keyword evidence="1" id="KW-0812">Transmembrane</keyword>
<sequence>MHAARRHDGMSGRPACLPTRMASVVSAAIVLMLSCAWIETPRDASAEEGAGAKVEKQASAAGGQIGDATHAFRIRAAAIVLVAAFSALAAAFAHAQAAPASSAQVAPGVIRPGTTADEAGMTQRPTGIDVEFVDKAGMIGKVERQASQLALDRSSNPAVKAFARRMVDDHGRVASELRQLGAAKGVPVQSRMLVDPAVTALRTKEGHAFDTAYVALAGTRAHEAAIRLYEAEAQNGRDPQLRAFAANALPMLNAHLAAARQLAQTVAAAH</sequence>
<evidence type="ECO:0000256" key="1">
    <source>
        <dbReference type="SAM" id="Phobius"/>
    </source>
</evidence>
<dbReference type="InterPro" id="IPR012347">
    <property type="entry name" value="Ferritin-like"/>
</dbReference>